<gene>
    <name evidence="2" type="ORF">Esi_0262_0006</name>
</gene>
<accession>D7FTZ4</accession>
<sequence length="87" mass="9393">MEGTTATIGQPTTAEPEWKTQQQEGTMGSAGRTPPPGAPAGGEWVQERYCGCCESCVKLICCCLFCYTPFDSRMVYVVEGKKYKAAA</sequence>
<protein>
    <submittedName>
        <fullName evidence="2">Uncharacterized protein</fullName>
    </submittedName>
</protein>
<dbReference type="EMBL" id="FN649748">
    <property type="protein sequence ID" value="CBJ31521.1"/>
    <property type="molecule type" value="Genomic_DNA"/>
</dbReference>
<name>D7FTZ4_ECTSI</name>
<proteinExistence type="predicted"/>
<dbReference type="AlphaFoldDB" id="D7FTZ4"/>
<feature type="compositionally biased region" description="Polar residues" evidence="1">
    <location>
        <begin position="1"/>
        <end position="26"/>
    </location>
</feature>
<keyword evidence="3" id="KW-1185">Reference proteome</keyword>
<feature type="region of interest" description="Disordered" evidence="1">
    <location>
        <begin position="1"/>
        <end position="41"/>
    </location>
</feature>
<evidence type="ECO:0000313" key="2">
    <source>
        <dbReference type="EMBL" id="CBJ31521.1"/>
    </source>
</evidence>
<evidence type="ECO:0000313" key="3">
    <source>
        <dbReference type="Proteomes" id="UP000002630"/>
    </source>
</evidence>
<dbReference type="InParanoid" id="D7FTZ4"/>
<dbReference type="EMBL" id="FN648445">
    <property type="protein sequence ID" value="CBJ31521.1"/>
    <property type="molecule type" value="Genomic_DNA"/>
</dbReference>
<dbReference type="Proteomes" id="UP000002630">
    <property type="component" value="Linkage Group LG23"/>
</dbReference>
<organism evidence="2 3">
    <name type="scientific">Ectocarpus siliculosus</name>
    <name type="common">Brown alga</name>
    <name type="synonym">Conferva siliculosa</name>
    <dbReference type="NCBI Taxonomy" id="2880"/>
    <lineage>
        <taxon>Eukaryota</taxon>
        <taxon>Sar</taxon>
        <taxon>Stramenopiles</taxon>
        <taxon>Ochrophyta</taxon>
        <taxon>PX clade</taxon>
        <taxon>Phaeophyceae</taxon>
        <taxon>Ectocarpales</taxon>
        <taxon>Ectocarpaceae</taxon>
        <taxon>Ectocarpus</taxon>
    </lineage>
</organism>
<evidence type="ECO:0000256" key="1">
    <source>
        <dbReference type="SAM" id="MobiDB-lite"/>
    </source>
</evidence>
<reference evidence="2 3" key="1">
    <citation type="journal article" date="2010" name="Nature">
        <title>The Ectocarpus genome and the independent evolution of multicellularity in brown algae.</title>
        <authorList>
            <person name="Cock J.M."/>
            <person name="Sterck L."/>
            <person name="Rouze P."/>
            <person name="Scornet D."/>
            <person name="Allen A.E."/>
            <person name="Amoutzias G."/>
            <person name="Anthouard V."/>
            <person name="Artiguenave F."/>
            <person name="Aury J.M."/>
            <person name="Badger J.H."/>
            <person name="Beszteri B."/>
            <person name="Billiau K."/>
            <person name="Bonnet E."/>
            <person name="Bothwell J.H."/>
            <person name="Bowler C."/>
            <person name="Boyen C."/>
            <person name="Brownlee C."/>
            <person name="Carrano C.J."/>
            <person name="Charrier B."/>
            <person name="Cho G.Y."/>
            <person name="Coelho S.M."/>
            <person name="Collen J."/>
            <person name="Corre E."/>
            <person name="Da Silva C."/>
            <person name="Delage L."/>
            <person name="Delaroque N."/>
            <person name="Dittami S.M."/>
            <person name="Doulbeau S."/>
            <person name="Elias M."/>
            <person name="Farnham G."/>
            <person name="Gachon C.M."/>
            <person name="Gschloessl B."/>
            <person name="Heesch S."/>
            <person name="Jabbari K."/>
            <person name="Jubin C."/>
            <person name="Kawai H."/>
            <person name="Kimura K."/>
            <person name="Kloareg B."/>
            <person name="Kupper F.C."/>
            <person name="Lang D."/>
            <person name="Le Bail A."/>
            <person name="Leblanc C."/>
            <person name="Lerouge P."/>
            <person name="Lohr M."/>
            <person name="Lopez P.J."/>
            <person name="Martens C."/>
            <person name="Maumus F."/>
            <person name="Michel G."/>
            <person name="Miranda-Saavedra D."/>
            <person name="Morales J."/>
            <person name="Moreau H."/>
            <person name="Motomura T."/>
            <person name="Nagasato C."/>
            <person name="Napoli C.A."/>
            <person name="Nelson D.R."/>
            <person name="Nyvall-Collen P."/>
            <person name="Peters A.F."/>
            <person name="Pommier C."/>
            <person name="Potin P."/>
            <person name="Poulain J."/>
            <person name="Quesneville H."/>
            <person name="Read B."/>
            <person name="Rensing S.A."/>
            <person name="Ritter A."/>
            <person name="Rousvoal S."/>
            <person name="Samanta M."/>
            <person name="Samson G."/>
            <person name="Schroeder D.C."/>
            <person name="Segurens B."/>
            <person name="Strittmatter M."/>
            <person name="Tonon T."/>
            <person name="Tregear J.W."/>
            <person name="Valentin K."/>
            <person name="von Dassow P."/>
            <person name="Yamagishi T."/>
            <person name="Van de Peer Y."/>
            <person name="Wincker P."/>
        </authorList>
    </citation>
    <scope>NUCLEOTIDE SEQUENCE [LARGE SCALE GENOMIC DNA]</scope>
    <source>
        <strain evidence="3">Ec32 / CCAP1310/4</strain>
    </source>
</reference>